<dbReference type="Gene3D" id="3.40.430.10">
    <property type="entry name" value="Dihydrofolate Reductase, subunit A"/>
    <property type="match status" value="1"/>
</dbReference>
<organism evidence="2 3">
    <name type="scientific">Acidihalobacter yilgarnensis</name>
    <dbReference type="NCBI Taxonomy" id="2819280"/>
    <lineage>
        <taxon>Bacteria</taxon>
        <taxon>Pseudomonadati</taxon>
        <taxon>Pseudomonadota</taxon>
        <taxon>Gammaproteobacteria</taxon>
        <taxon>Chromatiales</taxon>
        <taxon>Ectothiorhodospiraceae</taxon>
        <taxon>Acidihalobacter</taxon>
    </lineage>
</organism>
<evidence type="ECO:0000259" key="1">
    <source>
        <dbReference type="Pfam" id="PF01872"/>
    </source>
</evidence>
<dbReference type="GO" id="GO:0009231">
    <property type="term" value="P:riboflavin biosynthetic process"/>
    <property type="evidence" value="ECO:0007669"/>
    <property type="project" value="InterPro"/>
</dbReference>
<dbReference type="InterPro" id="IPR024072">
    <property type="entry name" value="DHFR-like_dom_sf"/>
</dbReference>
<dbReference type="AlphaFoldDB" id="A0A1D8IQV9"/>
<dbReference type="EMBL" id="CP017415">
    <property type="protein sequence ID" value="AOU98785.1"/>
    <property type="molecule type" value="Genomic_DNA"/>
</dbReference>
<dbReference type="KEGG" id="aprs:BI364_13150"/>
<dbReference type="SUPFAM" id="SSF53597">
    <property type="entry name" value="Dihydrofolate reductase-like"/>
    <property type="match status" value="1"/>
</dbReference>
<name>A0A1D8IQV9_9GAMM</name>
<feature type="domain" description="Bacterial bifunctional deaminase-reductase C-terminal" evidence="1">
    <location>
        <begin position="42"/>
        <end position="241"/>
    </location>
</feature>
<sequence>MQGDEPPVNATCVRPLWPPGEPRPLAGLYLEHDLRADADRAPLVYANFVASLDGRIALDDDGGVPPAIANARDWWLFQELAIQADAIMISGRHLRARALGHAQDLFVAFTDPRYAALRAWRTARGLPAWPWIVVLSRRMDFAIPAGVPPERLLVLSSEAAATSPPADALRQRGATVLAAGHDEVDARMAIDRLAARGLLAIYAVGGARMLHLLAAGGVLSHLYLTQVHRLLGGGPFTSLIEGAILGPPLDLRLHRLYYDPALPGAGGQFFGCYRTLAPDASTLIYAGGP</sequence>
<accession>A0A1D8IQV9</accession>
<evidence type="ECO:0000313" key="2">
    <source>
        <dbReference type="EMBL" id="AOU98785.1"/>
    </source>
</evidence>
<keyword evidence="3" id="KW-1185">Reference proteome</keyword>
<dbReference type="GO" id="GO:0008703">
    <property type="term" value="F:5-amino-6-(5-phosphoribosylamino)uracil reductase activity"/>
    <property type="evidence" value="ECO:0007669"/>
    <property type="project" value="InterPro"/>
</dbReference>
<gene>
    <name evidence="2" type="ORF">BI364_13150</name>
</gene>
<dbReference type="InterPro" id="IPR002734">
    <property type="entry name" value="RibDG_C"/>
</dbReference>
<proteinExistence type="predicted"/>
<dbReference type="Proteomes" id="UP000095401">
    <property type="component" value="Chromosome"/>
</dbReference>
<protein>
    <recommendedName>
        <fullName evidence="1">Bacterial bifunctional deaminase-reductase C-terminal domain-containing protein</fullName>
    </recommendedName>
</protein>
<dbReference type="Pfam" id="PF01872">
    <property type="entry name" value="RibD_C"/>
    <property type="match status" value="1"/>
</dbReference>
<reference evidence="3" key="1">
    <citation type="submission" date="2016-09" db="EMBL/GenBank/DDBJ databases">
        <title>Acidihalobacter prosperus F5.</title>
        <authorList>
            <person name="Khaleque H.N."/>
            <person name="Ramsay J.P."/>
            <person name="Kaksonen A.H."/>
            <person name="Boxall N.J."/>
            <person name="Watkin E.L.J."/>
        </authorList>
    </citation>
    <scope>NUCLEOTIDE SEQUENCE [LARGE SCALE GENOMIC DNA]</scope>
    <source>
        <strain evidence="3">F5</strain>
    </source>
</reference>
<evidence type="ECO:0000313" key="3">
    <source>
        <dbReference type="Proteomes" id="UP000095401"/>
    </source>
</evidence>